<dbReference type="SUPFAM" id="SSF57701">
    <property type="entry name" value="Zn2/Cys6 DNA-binding domain"/>
    <property type="match status" value="1"/>
</dbReference>
<feature type="region of interest" description="Disordered" evidence="4">
    <location>
        <begin position="227"/>
        <end position="247"/>
    </location>
</feature>
<feature type="domain" description="Zn(2)-C6 fungal-type" evidence="5">
    <location>
        <begin position="82"/>
        <end position="113"/>
    </location>
</feature>
<evidence type="ECO:0000313" key="7">
    <source>
        <dbReference type="Proteomes" id="UP001586593"/>
    </source>
</evidence>
<feature type="compositionally biased region" description="Basic residues" evidence="4">
    <location>
        <begin position="66"/>
        <end position="77"/>
    </location>
</feature>
<sequence length="832" mass="91294">MDSVMASDPTASESDTAGAVSALYRQPGSGLSRNGADMSNSHLASPHTQPQTSDPGSSESPERTQQHKASHSGAKRNRALLSCGPCRASKQKCDRAQPCSQCLRKGRTSSCIYAGTSGAEKNGHPAATPTRAPRSMASRLKRLEAVVRALMDSPDEAERTRILNQPVASSGDAPGDWPPTEGSDSLPARGQVVVAGKGEKGGSTTYVGATHFMAVLDDIEDLKSYFDEGDEAHGSPDPEPDGASPENFLLQLTPPKTREEFLAYLPPKRTIDLLTMRFFNAFSPSQHIVHRPTFARKYAEFWQDPSKASFDLLALLFIISALGTYFSSFLSPDEADNSPGASTMERFYHYRSLAASALVSAKFASPGPMTMLPMLLYLESEFIISRASQMNCYLMSAVCMRLMLKMGLHRDPSNLPNISPFDGEMRRRMWNLGVQIELMVAFHLGLPSMVHGIESDTALPGNLLDEDFSEDSSELPPARPDTEYTLMTYPIWKTQMVKIFGLVARQAHSLSPPTYAEVLRLDHLLEEKWSQVPAPLKIRPLEDCVIDPPHQVNQRFGIASLYQKSRCVLHRRYLVEPVPKKEHEYSRRTCLEAALRLLEYQDTFYRATLPGGILRQHGWFLTSLAIHDFLLAAMIVYLVLQNGTASALGADDNGTPQNKPLASREELCEKLKKSRAIWLDVSRDAAVGKKAADILEVMLNRIGPASQSGWDTAKQGFDRTGSNALHESPGENSLSSGHLADLSISEPSPFQAFPSSRQSFEQQAGLLASESLPPLQGQTGFEGSWLPVEPTAMDWTTLDSVLRIGDPADNRLATDWASQDTLLSDFSFSGDL</sequence>
<dbReference type="PROSITE" id="PS50048">
    <property type="entry name" value="ZN2_CY6_FUNGAL_2"/>
    <property type="match status" value="1"/>
</dbReference>
<feature type="compositionally biased region" description="Polar residues" evidence="4">
    <location>
        <begin position="29"/>
        <end position="59"/>
    </location>
</feature>
<feature type="region of interest" description="Disordered" evidence="4">
    <location>
        <begin position="708"/>
        <end position="756"/>
    </location>
</feature>
<name>A0ABR3XZY9_9PEZI</name>
<dbReference type="PANTHER" id="PTHR31001">
    <property type="entry name" value="UNCHARACTERIZED TRANSCRIPTIONAL REGULATORY PROTEIN"/>
    <property type="match status" value="1"/>
</dbReference>
<accession>A0ABR3XZY9</accession>
<comment type="caution">
    <text evidence="6">The sequence shown here is derived from an EMBL/GenBank/DDBJ whole genome shotgun (WGS) entry which is preliminary data.</text>
</comment>
<evidence type="ECO:0000259" key="5">
    <source>
        <dbReference type="PROSITE" id="PS50048"/>
    </source>
</evidence>
<evidence type="ECO:0000256" key="1">
    <source>
        <dbReference type="ARBA" id="ARBA00004123"/>
    </source>
</evidence>
<gene>
    <name evidence="6" type="ORF">VTK73DRAFT_4590</name>
</gene>
<dbReference type="SMART" id="SM00066">
    <property type="entry name" value="GAL4"/>
    <property type="match status" value="1"/>
</dbReference>
<dbReference type="Gene3D" id="4.10.240.10">
    <property type="entry name" value="Zn(2)-C6 fungal-type DNA-binding domain"/>
    <property type="match status" value="1"/>
</dbReference>
<feature type="region of interest" description="Disordered" evidence="4">
    <location>
        <begin position="1"/>
        <end position="77"/>
    </location>
</feature>
<organism evidence="6 7">
    <name type="scientific">Phialemonium thermophilum</name>
    <dbReference type="NCBI Taxonomy" id="223376"/>
    <lineage>
        <taxon>Eukaryota</taxon>
        <taxon>Fungi</taxon>
        <taxon>Dikarya</taxon>
        <taxon>Ascomycota</taxon>
        <taxon>Pezizomycotina</taxon>
        <taxon>Sordariomycetes</taxon>
        <taxon>Sordariomycetidae</taxon>
        <taxon>Cephalothecales</taxon>
        <taxon>Cephalothecaceae</taxon>
        <taxon>Phialemonium</taxon>
    </lineage>
</organism>
<keyword evidence="2" id="KW-0479">Metal-binding</keyword>
<dbReference type="EMBL" id="JAZHXJ010000026">
    <property type="protein sequence ID" value="KAL1881143.1"/>
    <property type="molecule type" value="Genomic_DNA"/>
</dbReference>
<dbReference type="PROSITE" id="PS00463">
    <property type="entry name" value="ZN2_CY6_FUNGAL_1"/>
    <property type="match status" value="1"/>
</dbReference>
<evidence type="ECO:0000313" key="6">
    <source>
        <dbReference type="EMBL" id="KAL1881143.1"/>
    </source>
</evidence>
<evidence type="ECO:0000256" key="2">
    <source>
        <dbReference type="ARBA" id="ARBA00022723"/>
    </source>
</evidence>
<feature type="compositionally biased region" description="Basic and acidic residues" evidence="4">
    <location>
        <begin position="227"/>
        <end position="236"/>
    </location>
</feature>
<keyword evidence="3" id="KW-0539">Nucleus</keyword>
<protein>
    <recommendedName>
        <fullName evidence="5">Zn(2)-C6 fungal-type domain-containing protein</fullName>
    </recommendedName>
</protein>
<dbReference type="SMART" id="SM00906">
    <property type="entry name" value="Fungal_trans"/>
    <property type="match status" value="1"/>
</dbReference>
<evidence type="ECO:0000256" key="4">
    <source>
        <dbReference type="SAM" id="MobiDB-lite"/>
    </source>
</evidence>
<dbReference type="Pfam" id="PF04082">
    <property type="entry name" value="Fungal_trans"/>
    <property type="match status" value="1"/>
</dbReference>
<dbReference type="CDD" id="cd12148">
    <property type="entry name" value="fungal_TF_MHR"/>
    <property type="match status" value="1"/>
</dbReference>
<dbReference type="Proteomes" id="UP001586593">
    <property type="component" value="Unassembled WGS sequence"/>
</dbReference>
<feature type="region of interest" description="Disordered" evidence="4">
    <location>
        <begin position="157"/>
        <end position="187"/>
    </location>
</feature>
<comment type="subcellular location">
    <subcellularLocation>
        <location evidence="1">Nucleus</location>
    </subcellularLocation>
</comment>
<dbReference type="InterPro" id="IPR036864">
    <property type="entry name" value="Zn2-C6_fun-type_DNA-bd_sf"/>
</dbReference>
<evidence type="ECO:0000256" key="3">
    <source>
        <dbReference type="ARBA" id="ARBA00023242"/>
    </source>
</evidence>
<keyword evidence="7" id="KW-1185">Reference proteome</keyword>
<feature type="compositionally biased region" description="Polar residues" evidence="4">
    <location>
        <begin position="745"/>
        <end position="756"/>
    </location>
</feature>
<dbReference type="Pfam" id="PF00172">
    <property type="entry name" value="Zn_clus"/>
    <property type="match status" value="1"/>
</dbReference>
<dbReference type="InterPro" id="IPR001138">
    <property type="entry name" value="Zn2Cys6_DnaBD"/>
</dbReference>
<dbReference type="CDD" id="cd00067">
    <property type="entry name" value="GAL4"/>
    <property type="match status" value="1"/>
</dbReference>
<dbReference type="InterPro" id="IPR050613">
    <property type="entry name" value="Sec_Metabolite_Reg"/>
</dbReference>
<dbReference type="PANTHER" id="PTHR31001:SF49">
    <property type="entry name" value="ZN(II)2CYS6 TRANSCRIPTION FACTOR (EUROFUNG)"/>
    <property type="match status" value="1"/>
</dbReference>
<reference evidence="6 7" key="1">
    <citation type="journal article" date="2024" name="Commun. Biol.">
        <title>Comparative genomic analysis of thermophilic fungi reveals convergent evolutionary adaptations and gene losses.</title>
        <authorList>
            <person name="Steindorff A.S."/>
            <person name="Aguilar-Pontes M.V."/>
            <person name="Robinson A.J."/>
            <person name="Andreopoulos B."/>
            <person name="LaButti K."/>
            <person name="Kuo A."/>
            <person name="Mondo S."/>
            <person name="Riley R."/>
            <person name="Otillar R."/>
            <person name="Haridas S."/>
            <person name="Lipzen A."/>
            <person name="Grimwood J."/>
            <person name="Schmutz J."/>
            <person name="Clum A."/>
            <person name="Reid I.D."/>
            <person name="Moisan M.C."/>
            <person name="Butler G."/>
            <person name="Nguyen T.T.M."/>
            <person name="Dewar K."/>
            <person name="Conant G."/>
            <person name="Drula E."/>
            <person name="Henrissat B."/>
            <person name="Hansel C."/>
            <person name="Singer S."/>
            <person name="Hutchinson M.I."/>
            <person name="de Vries R.P."/>
            <person name="Natvig D.O."/>
            <person name="Powell A.J."/>
            <person name="Tsang A."/>
            <person name="Grigoriev I.V."/>
        </authorList>
    </citation>
    <scope>NUCLEOTIDE SEQUENCE [LARGE SCALE GENOMIC DNA]</scope>
    <source>
        <strain evidence="6 7">ATCC 24622</strain>
    </source>
</reference>
<proteinExistence type="predicted"/>
<dbReference type="InterPro" id="IPR007219">
    <property type="entry name" value="XnlR_reg_dom"/>
</dbReference>
<feature type="compositionally biased region" description="Polar residues" evidence="4">
    <location>
        <begin position="720"/>
        <end position="736"/>
    </location>
</feature>